<accession>A0A2U1MQU2</accession>
<dbReference type="InterPro" id="IPR006140">
    <property type="entry name" value="D-isomer_DH_NAD-bd"/>
</dbReference>
<dbReference type="FunFam" id="3.40.50.720:FF:000213">
    <property type="entry name" value="Putative 2-hydroxyacid dehydrogenase"/>
    <property type="match status" value="1"/>
</dbReference>
<dbReference type="PANTHER" id="PTHR10996">
    <property type="entry name" value="2-HYDROXYACID DEHYDROGENASE-RELATED"/>
    <property type="match status" value="1"/>
</dbReference>
<dbReference type="AlphaFoldDB" id="A0A2U1MQU2"/>
<name>A0A2U1MQU2_ARTAN</name>
<keyword evidence="8" id="KW-1185">Reference proteome</keyword>
<dbReference type="SUPFAM" id="SSF52283">
    <property type="entry name" value="Formate/glycerate dehydrogenase catalytic domain-like"/>
    <property type="match status" value="1"/>
</dbReference>
<evidence type="ECO:0000256" key="4">
    <source>
        <dbReference type="RuleBase" id="RU003719"/>
    </source>
</evidence>
<dbReference type="STRING" id="35608.A0A2U1MQU2"/>
<feature type="domain" description="D-isomer specific 2-hydroxyacid dehydrogenase catalytic" evidence="5">
    <location>
        <begin position="32"/>
        <end position="326"/>
    </location>
</feature>
<dbReference type="Gene3D" id="3.40.50.720">
    <property type="entry name" value="NAD(P)-binding Rossmann-like Domain"/>
    <property type="match status" value="2"/>
</dbReference>
<comment type="similarity">
    <text evidence="4">Belongs to the D-isomer specific 2-hydroxyacid dehydrogenase family.</text>
</comment>
<keyword evidence="3" id="KW-0520">NAD</keyword>
<dbReference type="GO" id="GO:0005829">
    <property type="term" value="C:cytosol"/>
    <property type="evidence" value="ECO:0007669"/>
    <property type="project" value="TreeGrafter"/>
</dbReference>
<feature type="domain" description="D-isomer specific 2-hydroxyacid dehydrogenase NAD-binding" evidence="6">
    <location>
        <begin position="124"/>
        <end position="294"/>
    </location>
</feature>
<dbReference type="CDD" id="cd12156">
    <property type="entry name" value="HPPR"/>
    <property type="match status" value="1"/>
</dbReference>
<dbReference type="InterPro" id="IPR050223">
    <property type="entry name" value="D-isomer_2-hydroxyacid_DH"/>
</dbReference>
<evidence type="ECO:0000256" key="3">
    <source>
        <dbReference type="ARBA" id="ARBA00023027"/>
    </source>
</evidence>
<dbReference type="GO" id="GO:0051287">
    <property type="term" value="F:NAD binding"/>
    <property type="evidence" value="ECO:0007669"/>
    <property type="project" value="InterPro"/>
</dbReference>
<dbReference type="GO" id="GO:0016618">
    <property type="term" value="F:hydroxypyruvate reductase [NAD(P)H] activity"/>
    <property type="evidence" value="ECO:0007669"/>
    <property type="project" value="TreeGrafter"/>
</dbReference>
<dbReference type="SUPFAM" id="SSF51735">
    <property type="entry name" value="NAD(P)-binding Rossmann-fold domains"/>
    <property type="match status" value="1"/>
</dbReference>
<dbReference type="Pfam" id="PF00389">
    <property type="entry name" value="2-Hacid_dh"/>
    <property type="match status" value="1"/>
</dbReference>
<evidence type="ECO:0000259" key="6">
    <source>
        <dbReference type="Pfam" id="PF02826"/>
    </source>
</evidence>
<evidence type="ECO:0000313" key="7">
    <source>
        <dbReference type="EMBL" id="PWA63602.1"/>
    </source>
</evidence>
<dbReference type="Pfam" id="PF02826">
    <property type="entry name" value="2-Hacid_dh_C"/>
    <property type="match status" value="1"/>
</dbReference>
<dbReference type="InterPro" id="IPR036291">
    <property type="entry name" value="NAD(P)-bd_dom_sf"/>
</dbReference>
<evidence type="ECO:0000259" key="5">
    <source>
        <dbReference type="Pfam" id="PF00389"/>
    </source>
</evidence>
<dbReference type="OrthoDB" id="298012at2759"/>
<proteinExistence type="inferred from homology"/>
<evidence type="ECO:0000313" key="8">
    <source>
        <dbReference type="Proteomes" id="UP000245207"/>
    </source>
</evidence>
<reference evidence="7 8" key="1">
    <citation type="journal article" date="2018" name="Mol. Plant">
        <title>The genome of Artemisia annua provides insight into the evolution of Asteraceae family and artemisinin biosynthesis.</title>
        <authorList>
            <person name="Shen Q."/>
            <person name="Zhang L."/>
            <person name="Liao Z."/>
            <person name="Wang S."/>
            <person name="Yan T."/>
            <person name="Shi P."/>
            <person name="Liu M."/>
            <person name="Fu X."/>
            <person name="Pan Q."/>
            <person name="Wang Y."/>
            <person name="Lv Z."/>
            <person name="Lu X."/>
            <person name="Zhang F."/>
            <person name="Jiang W."/>
            <person name="Ma Y."/>
            <person name="Chen M."/>
            <person name="Hao X."/>
            <person name="Li L."/>
            <person name="Tang Y."/>
            <person name="Lv G."/>
            <person name="Zhou Y."/>
            <person name="Sun X."/>
            <person name="Brodelius P.E."/>
            <person name="Rose J.K.C."/>
            <person name="Tang K."/>
        </authorList>
    </citation>
    <scope>NUCLEOTIDE SEQUENCE [LARGE SCALE GENOMIC DNA]</scope>
    <source>
        <strain evidence="8">cv. Huhao1</strain>
        <tissue evidence="7">Leaf</tissue>
    </source>
</reference>
<dbReference type="InterPro" id="IPR006139">
    <property type="entry name" value="D-isomer_2_OHA_DH_cat_dom"/>
</dbReference>
<protein>
    <submittedName>
        <fullName evidence="7">D-isomer specific 2-hydroxyacid dehydrogenase family protein</fullName>
    </submittedName>
</protein>
<dbReference type="PANTHER" id="PTHR10996:SF179">
    <property type="entry name" value="D-ISOMER SPECIFIC 2-HYDROXYACID DEHYDROGENASE FAMILY PROTEIN-RELATED"/>
    <property type="match status" value="1"/>
</dbReference>
<dbReference type="EMBL" id="PKPP01004602">
    <property type="protein sequence ID" value="PWA63602.1"/>
    <property type="molecule type" value="Genomic_DNA"/>
</dbReference>
<keyword evidence="2 4" id="KW-0560">Oxidoreductase</keyword>
<evidence type="ECO:0000256" key="2">
    <source>
        <dbReference type="ARBA" id="ARBA00023002"/>
    </source>
</evidence>
<dbReference type="GO" id="GO:0030267">
    <property type="term" value="F:glyoxylate reductase (NADPH) activity"/>
    <property type="evidence" value="ECO:0007669"/>
    <property type="project" value="TreeGrafter"/>
</dbReference>
<organism evidence="7 8">
    <name type="scientific">Artemisia annua</name>
    <name type="common">Sweet wormwood</name>
    <dbReference type="NCBI Taxonomy" id="35608"/>
    <lineage>
        <taxon>Eukaryota</taxon>
        <taxon>Viridiplantae</taxon>
        <taxon>Streptophyta</taxon>
        <taxon>Embryophyta</taxon>
        <taxon>Tracheophyta</taxon>
        <taxon>Spermatophyta</taxon>
        <taxon>Magnoliopsida</taxon>
        <taxon>eudicotyledons</taxon>
        <taxon>Gunneridae</taxon>
        <taxon>Pentapetalae</taxon>
        <taxon>asterids</taxon>
        <taxon>campanulids</taxon>
        <taxon>Asterales</taxon>
        <taxon>Asteraceae</taxon>
        <taxon>Asteroideae</taxon>
        <taxon>Anthemideae</taxon>
        <taxon>Artemisiinae</taxon>
        <taxon>Artemisia</taxon>
    </lineage>
</organism>
<evidence type="ECO:0000256" key="1">
    <source>
        <dbReference type="ARBA" id="ARBA00022857"/>
    </source>
</evidence>
<gene>
    <name evidence="7" type="ORF">CTI12_AA349920</name>
</gene>
<keyword evidence="1" id="KW-0521">NADP</keyword>
<comment type="caution">
    <text evidence="7">The sequence shown here is derived from an EMBL/GenBank/DDBJ whole genome shotgun (WGS) entry which is preliminary data.</text>
</comment>
<sequence length="331" mass="36401">MDQQNDHQSPPDDLHQILLLRPPPVFTIHEHYFSNKFHILKAYESPLPTHDFLREYAQSVKVVLCSAARPITADIIRELPALELVVSQATGLNHIDMAECRRRGISVTNIGDVFSDDVADAAVGLFIDVMRRITAGDRFVRHGSWPVSGEYSLGFKLGGKKVGIVGLGNIGLRVAIRLDAMGCIVSYTSRQQKHSTTFTFYPNVLHLASNCDALIVCCSLTNATRHMINNTVMRALGKQGVIVNVARGAIIDEVELVKCLVEGEIGGAGLDVFENEPNVPKELFGLDNVVLLPHRTGFTTESFHDAAQVLLSNLEAFFTNKPLLTPISSEF</sequence>
<dbReference type="Proteomes" id="UP000245207">
    <property type="component" value="Unassembled WGS sequence"/>
</dbReference>